<keyword evidence="5 10" id="KW-0819">tRNA processing</keyword>
<evidence type="ECO:0000256" key="4">
    <source>
        <dbReference type="ARBA" id="ARBA00022679"/>
    </source>
</evidence>
<evidence type="ECO:0000256" key="3">
    <source>
        <dbReference type="ARBA" id="ARBA00005842"/>
    </source>
</evidence>
<dbReference type="SUPFAM" id="SSF52540">
    <property type="entry name" value="P-loop containing nucleoside triphosphate hydrolases"/>
    <property type="match status" value="2"/>
</dbReference>
<dbReference type="OrthoDB" id="9776390at2"/>
<comment type="similarity">
    <text evidence="3 10 13">Belongs to the IPP transferase family.</text>
</comment>
<dbReference type="Pfam" id="PF01715">
    <property type="entry name" value="IPPT"/>
    <property type="match status" value="1"/>
</dbReference>
<comment type="cofactor">
    <cofactor evidence="1 10">
        <name>Mg(2+)</name>
        <dbReference type="ChEBI" id="CHEBI:18420"/>
    </cofactor>
</comment>
<evidence type="ECO:0000256" key="7">
    <source>
        <dbReference type="ARBA" id="ARBA00022840"/>
    </source>
</evidence>
<keyword evidence="15" id="KW-1185">Reference proteome</keyword>
<feature type="binding site" evidence="10">
    <location>
        <begin position="24"/>
        <end position="31"/>
    </location>
    <ligand>
        <name>ATP</name>
        <dbReference type="ChEBI" id="CHEBI:30616"/>
    </ligand>
</feature>
<evidence type="ECO:0000256" key="5">
    <source>
        <dbReference type="ARBA" id="ARBA00022694"/>
    </source>
</evidence>
<evidence type="ECO:0000313" key="15">
    <source>
        <dbReference type="Proteomes" id="UP000282957"/>
    </source>
</evidence>
<organism evidence="14 15">
    <name type="scientific">Rhodovarius crocodyli</name>
    <dbReference type="NCBI Taxonomy" id="1979269"/>
    <lineage>
        <taxon>Bacteria</taxon>
        <taxon>Pseudomonadati</taxon>
        <taxon>Pseudomonadota</taxon>
        <taxon>Alphaproteobacteria</taxon>
        <taxon>Acetobacterales</taxon>
        <taxon>Roseomonadaceae</taxon>
        <taxon>Rhodovarius</taxon>
    </lineage>
</organism>
<evidence type="ECO:0000256" key="11">
    <source>
        <dbReference type="RuleBase" id="RU003783"/>
    </source>
</evidence>
<evidence type="ECO:0000256" key="12">
    <source>
        <dbReference type="RuleBase" id="RU003784"/>
    </source>
</evidence>
<evidence type="ECO:0000256" key="10">
    <source>
        <dbReference type="HAMAP-Rule" id="MF_00185"/>
    </source>
</evidence>
<evidence type="ECO:0000313" key="14">
    <source>
        <dbReference type="EMBL" id="RVT91947.1"/>
    </source>
</evidence>
<keyword evidence="6 10" id="KW-0547">Nucleotide-binding</keyword>
<comment type="caution">
    <text evidence="10">Lacks conserved residue(s) required for the propagation of feature annotation.</text>
</comment>
<evidence type="ECO:0000256" key="8">
    <source>
        <dbReference type="ARBA" id="ARBA00022842"/>
    </source>
</evidence>
<feature type="site" description="Interaction with substrate tRNA" evidence="10">
    <location>
        <position position="133"/>
    </location>
</feature>
<comment type="function">
    <text evidence="2 10 12">Catalyzes the transfer of a dimethylallyl group onto the adenine at position 37 in tRNAs that read codons beginning with uridine, leading to the formation of N6-(dimethylallyl)adenosine (i(6)A).</text>
</comment>
<feature type="binding site" evidence="10">
    <location>
        <begin position="26"/>
        <end position="31"/>
    </location>
    <ligand>
        <name>substrate</name>
    </ligand>
</feature>
<dbReference type="GO" id="GO:0005524">
    <property type="term" value="F:ATP binding"/>
    <property type="evidence" value="ECO:0007669"/>
    <property type="project" value="UniProtKB-UniRule"/>
</dbReference>
<comment type="subunit">
    <text evidence="10">Monomer.</text>
</comment>
<keyword evidence="7 10" id="KW-0067">ATP-binding</keyword>
<proteinExistence type="inferred from homology"/>
<reference evidence="14 15" key="1">
    <citation type="submission" date="2019-01" db="EMBL/GenBank/DDBJ databases">
        <authorList>
            <person name="Chen W.-M."/>
        </authorList>
    </citation>
    <scope>NUCLEOTIDE SEQUENCE [LARGE SCALE GENOMIC DNA]</scope>
    <source>
        <strain evidence="14 15">CCP-6</strain>
    </source>
</reference>
<evidence type="ECO:0000256" key="6">
    <source>
        <dbReference type="ARBA" id="ARBA00022741"/>
    </source>
</evidence>
<feature type="region of interest" description="Interaction with substrate tRNA" evidence="10">
    <location>
        <begin position="166"/>
        <end position="170"/>
    </location>
</feature>
<accession>A0A437M2N1</accession>
<dbReference type="PANTHER" id="PTHR11088:SF60">
    <property type="entry name" value="TRNA DIMETHYLALLYLTRANSFERASE"/>
    <property type="match status" value="1"/>
</dbReference>
<name>A0A437M2N1_9PROT</name>
<dbReference type="Gene3D" id="1.10.20.140">
    <property type="match status" value="1"/>
</dbReference>
<dbReference type="Proteomes" id="UP000282957">
    <property type="component" value="Unassembled WGS sequence"/>
</dbReference>
<evidence type="ECO:0000256" key="2">
    <source>
        <dbReference type="ARBA" id="ARBA00003213"/>
    </source>
</evidence>
<comment type="caution">
    <text evidence="14">The sequence shown here is derived from an EMBL/GenBank/DDBJ whole genome shotgun (WGS) entry which is preliminary data.</text>
</comment>
<dbReference type="InterPro" id="IPR039657">
    <property type="entry name" value="Dimethylallyltransferase"/>
</dbReference>
<dbReference type="EC" id="2.5.1.75" evidence="10"/>
<dbReference type="Gene3D" id="3.40.50.300">
    <property type="entry name" value="P-loop containing nucleotide triphosphate hydrolases"/>
    <property type="match status" value="1"/>
</dbReference>
<feature type="site" description="Interaction with substrate tRNA" evidence="10">
    <location>
        <position position="111"/>
    </location>
</feature>
<dbReference type="AlphaFoldDB" id="A0A437M2N1"/>
<dbReference type="InterPro" id="IPR027417">
    <property type="entry name" value="P-loop_NTPase"/>
</dbReference>
<comment type="catalytic activity">
    <reaction evidence="9 10 11">
        <text>adenosine(37) in tRNA + dimethylallyl diphosphate = N(6)-dimethylallyladenosine(37) in tRNA + diphosphate</text>
        <dbReference type="Rhea" id="RHEA:26482"/>
        <dbReference type="Rhea" id="RHEA-COMP:10162"/>
        <dbReference type="Rhea" id="RHEA-COMP:10375"/>
        <dbReference type="ChEBI" id="CHEBI:33019"/>
        <dbReference type="ChEBI" id="CHEBI:57623"/>
        <dbReference type="ChEBI" id="CHEBI:74411"/>
        <dbReference type="ChEBI" id="CHEBI:74415"/>
        <dbReference type="EC" id="2.5.1.75"/>
    </reaction>
</comment>
<dbReference type="GO" id="GO:0052381">
    <property type="term" value="F:tRNA dimethylallyltransferase activity"/>
    <property type="evidence" value="ECO:0007669"/>
    <property type="project" value="UniProtKB-UniRule"/>
</dbReference>
<evidence type="ECO:0000256" key="13">
    <source>
        <dbReference type="RuleBase" id="RU003785"/>
    </source>
</evidence>
<evidence type="ECO:0000256" key="1">
    <source>
        <dbReference type="ARBA" id="ARBA00001946"/>
    </source>
</evidence>
<keyword evidence="8 10" id="KW-0460">Magnesium</keyword>
<protein>
    <recommendedName>
        <fullName evidence="10">tRNA dimethylallyltransferase</fullName>
        <ecNumber evidence="10">2.5.1.75</ecNumber>
    </recommendedName>
    <alternativeName>
        <fullName evidence="10">Dimethylallyl diphosphate:tRNA dimethylallyltransferase</fullName>
        <shortName evidence="10">DMAPP:tRNA dimethylallyltransferase</shortName>
        <shortName evidence="10">DMATase</shortName>
    </alternativeName>
    <alternativeName>
        <fullName evidence="10">Isopentenyl-diphosphate:tRNA isopentenyltransferase</fullName>
        <shortName evidence="10">IPP transferase</shortName>
        <shortName evidence="10">IPPT</shortName>
        <shortName evidence="10">IPTase</shortName>
    </alternativeName>
</protein>
<keyword evidence="4 10" id="KW-0808">Transferase</keyword>
<dbReference type="EMBL" id="SACL01000008">
    <property type="protein sequence ID" value="RVT91947.1"/>
    <property type="molecule type" value="Genomic_DNA"/>
</dbReference>
<dbReference type="PANTHER" id="PTHR11088">
    <property type="entry name" value="TRNA DIMETHYLALLYLTRANSFERASE"/>
    <property type="match status" value="1"/>
</dbReference>
<dbReference type="InterPro" id="IPR018022">
    <property type="entry name" value="IPT"/>
</dbReference>
<dbReference type="HAMAP" id="MF_00185">
    <property type="entry name" value="IPP_trans"/>
    <property type="match status" value="1"/>
</dbReference>
<sequence length="331" mass="35586">MRHGGRTMQKPAPGRKPPALIVCGPTTSGKSALALELAERFGGTVINADAMQCYAGLRVITAQPGPEDEARAPHRLYGVRDPSRPADVAWWRQAALAEMERAALPILCGGTGMYLRALTQGISALPEVSEAARAEARALLAERGPEAVHALLDAETAAKLRPGDSQRVTRALEIQISTGRGLASWQREAPVLPPAPWAFGAILLDPPREALRAAIAARFDAMLAGGAIEEVRALLHLDPALPAMRAHGVPELAAMLRAEMTPAQARDRAILNTGQYTKRQATWFRHQALVAPNALHMIHARFAGLAQFSESEQEKLVTFVRRAVDAASQDE</sequence>
<dbReference type="GO" id="GO:0006400">
    <property type="term" value="P:tRNA modification"/>
    <property type="evidence" value="ECO:0007669"/>
    <property type="project" value="TreeGrafter"/>
</dbReference>
<dbReference type="NCBIfam" id="TIGR00174">
    <property type="entry name" value="miaA"/>
    <property type="match status" value="1"/>
</dbReference>
<gene>
    <name evidence="10 14" type="primary">miaA</name>
    <name evidence="14" type="ORF">EOD42_19595</name>
</gene>
<evidence type="ECO:0000256" key="9">
    <source>
        <dbReference type="ARBA" id="ARBA00049563"/>
    </source>
</evidence>